<organism evidence="6 7">
    <name type="scientific">Cupriavidus respiraculi</name>
    <dbReference type="NCBI Taxonomy" id="195930"/>
    <lineage>
        <taxon>Bacteria</taxon>
        <taxon>Pseudomonadati</taxon>
        <taxon>Pseudomonadota</taxon>
        <taxon>Betaproteobacteria</taxon>
        <taxon>Burkholderiales</taxon>
        <taxon>Burkholderiaceae</taxon>
        <taxon>Cupriavidus</taxon>
    </lineage>
</organism>
<keyword evidence="3" id="KW-0238">DNA-binding</keyword>
<dbReference type="EMBL" id="CAJZAH010000001">
    <property type="protein sequence ID" value="CAG9167200.1"/>
    <property type="molecule type" value="Genomic_DNA"/>
</dbReference>
<sequence>MNWDDTRIFLALEREGTLRRAARVVGLDQATVGRRIAAMERALGATLFLRRSDGYALTPAGENVLRSAEKMEQFANELVRQAQGVDSRLEGEVKVTTTDSLALEFVIPAIARLHAAHPDVRVMLNTSTQMLNLARREADIAIRNIKPENPDLVTRLLARWPVGLYASAGYLEAHGEPEPGAGFAGHDLAIYQPYMAGNRMPTLVGEPIHAGRIVSGVNSSLMLRAMVRAGVAIGEIPVPLAERTGLVRIWPGRERAGRYEVWLVTHQDLRHTARVRAMIDAVAQEFAAGTAT</sequence>
<dbReference type="InterPro" id="IPR005119">
    <property type="entry name" value="LysR_subst-bd"/>
</dbReference>
<keyword evidence="4" id="KW-0804">Transcription</keyword>
<dbReference type="Pfam" id="PF00126">
    <property type="entry name" value="HTH_1"/>
    <property type="match status" value="1"/>
</dbReference>
<feature type="domain" description="HTH lysR-type" evidence="5">
    <location>
        <begin position="1"/>
        <end position="58"/>
    </location>
</feature>
<dbReference type="SUPFAM" id="SSF46785">
    <property type="entry name" value="Winged helix' DNA-binding domain"/>
    <property type="match status" value="1"/>
</dbReference>
<dbReference type="SUPFAM" id="SSF53850">
    <property type="entry name" value="Periplasmic binding protein-like II"/>
    <property type="match status" value="1"/>
</dbReference>
<evidence type="ECO:0000313" key="6">
    <source>
        <dbReference type="EMBL" id="CAG9167200.1"/>
    </source>
</evidence>
<comment type="similarity">
    <text evidence="1">Belongs to the LysR transcriptional regulatory family.</text>
</comment>
<gene>
    <name evidence="6" type="primary">hdfR_5</name>
    <name evidence="6" type="ORF">LMG21510_00685</name>
</gene>
<dbReference type="InterPro" id="IPR036388">
    <property type="entry name" value="WH-like_DNA-bd_sf"/>
</dbReference>
<dbReference type="Pfam" id="PF03466">
    <property type="entry name" value="LysR_substrate"/>
    <property type="match status" value="1"/>
</dbReference>
<dbReference type="InterPro" id="IPR058163">
    <property type="entry name" value="LysR-type_TF_proteobact-type"/>
</dbReference>
<protein>
    <submittedName>
        <fullName evidence="6">HTH-type transcriptional regulator HdfR</fullName>
    </submittedName>
</protein>
<comment type="caution">
    <text evidence="6">The sequence shown here is derived from an EMBL/GenBank/DDBJ whole genome shotgun (WGS) entry which is preliminary data.</text>
</comment>
<evidence type="ECO:0000313" key="7">
    <source>
        <dbReference type="Proteomes" id="UP000721236"/>
    </source>
</evidence>
<proteinExistence type="inferred from homology"/>
<dbReference type="InterPro" id="IPR000847">
    <property type="entry name" value="LysR_HTH_N"/>
</dbReference>
<evidence type="ECO:0000259" key="5">
    <source>
        <dbReference type="PROSITE" id="PS50931"/>
    </source>
</evidence>
<keyword evidence="7" id="KW-1185">Reference proteome</keyword>
<reference evidence="6 7" key="1">
    <citation type="submission" date="2021-08" db="EMBL/GenBank/DDBJ databases">
        <authorList>
            <person name="Peeters C."/>
        </authorList>
    </citation>
    <scope>NUCLEOTIDE SEQUENCE [LARGE SCALE GENOMIC DNA]</scope>
    <source>
        <strain evidence="6 7">LMG 21510</strain>
    </source>
</reference>
<keyword evidence="2" id="KW-0805">Transcription regulation</keyword>
<dbReference type="Gene3D" id="3.40.190.290">
    <property type="match status" value="1"/>
</dbReference>
<evidence type="ECO:0000256" key="2">
    <source>
        <dbReference type="ARBA" id="ARBA00023015"/>
    </source>
</evidence>
<dbReference type="PANTHER" id="PTHR30537">
    <property type="entry name" value="HTH-TYPE TRANSCRIPTIONAL REGULATOR"/>
    <property type="match status" value="1"/>
</dbReference>
<dbReference type="Gene3D" id="1.10.10.10">
    <property type="entry name" value="Winged helix-like DNA-binding domain superfamily/Winged helix DNA-binding domain"/>
    <property type="match status" value="1"/>
</dbReference>
<name>A0ABM8WIU3_9BURK</name>
<evidence type="ECO:0000256" key="3">
    <source>
        <dbReference type="ARBA" id="ARBA00023125"/>
    </source>
</evidence>
<evidence type="ECO:0000256" key="1">
    <source>
        <dbReference type="ARBA" id="ARBA00009437"/>
    </source>
</evidence>
<dbReference type="PANTHER" id="PTHR30537:SF3">
    <property type="entry name" value="TRANSCRIPTIONAL REGULATORY PROTEIN"/>
    <property type="match status" value="1"/>
</dbReference>
<dbReference type="RefSeq" id="WP_222206599.1">
    <property type="nucleotide sequence ID" value="NZ_CAJZAH010000001.1"/>
</dbReference>
<accession>A0ABM8WIU3</accession>
<dbReference type="PROSITE" id="PS50931">
    <property type="entry name" value="HTH_LYSR"/>
    <property type="match status" value="1"/>
</dbReference>
<dbReference type="Proteomes" id="UP000721236">
    <property type="component" value="Unassembled WGS sequence"/>
</dbReference>
<dbReference type="InterPro" id="IPR036390">
    <property type="entry name" value="WH_DNA-bd_sf"/>
</dbReference>
<evidence type="ECO:0000256" key="4">
    <source>
        <dbReference type="ARBA" id="ARBA00023163"/>
    </source>
</evidence>